<evidence type="ECO:0000259" key="7">
    <source>
        <dbReference type="PROSITE" id="PS51387"/>
    </source>
</evidence>
<comment type="cofactor">
    <cofactor evidence="1">
        <name>FAD</name>
        <dbReference type="ChEBI" id="CHEBI:57692"/>
    </cofactor>
</comment>
<comment type="catalytic activity">
    <reaction evidence="6">
        <text>(R)-lactate + 2 Fe(III)-[cytochrome c] = 2 Fe(II)-[cytochrome c] + pyruvate + 2 H(+)</text>
        <dbReference type="Rhea" id="RHEA:13521"/>
        <dbReference type="Rhea" id="RHEA-COMP:10350"/>
        <dbReference type="Rhea" id="RHEA-COMP:14399"/>
        <dbReference type="ChEBI" id="CHEBI:15361"/>
        <dbReference type="ChEBI" id="CHEBI:15378"/>
        <dbReference type="ChEBI" id="CHEBI:16004"/>
        <dbReference type="ChEBI" id="CHEBI:29033"/>
        <dbReference type="ChEBI" id="CHEBI:29034"/>
        <dbReference type="EC" id="1.1.2.4"/>
    </reaction>
</comment>
<feature type="domain" description="FAD-binding PCMH-type" evidence="7">
    <location>
        <begin position="129"/>
        <end position="320"/>
    </location>
</feature>
<dbReference type="Proteomes" id="UP000789508">
    <property type="component" value="Unassembled WGS sequence"/>
</dbReference>
<dbReference type="PROSITE" id="PS51387">
    <property type="entry name" value="FAD_PCMH"/>
    <property type="match status" value="1"/>
</dbReference>
<dbReference type="EMBL" id="CAJVPS010000233">
    <property type="protein sequence ID" value="CAG8468071.1"/>
    <property type="molecule type" value="Genomic_DNA"/>
</dbReference>
<dbReference type="Pfam" id="PF01565">
    <property type="entry name" value="FAD_binding_4"/>
    <property type="match status" value="1"/>
</dbReference>
<dbReference type="Pfam" id="PF02913">
    <property type="entry name" value="FAD-oxidase_C"/>
    <property type="match status" value="1"/>
</dbReference>
<keyword evidence="3" id="KW-0285">Flavoprotein</keyword>
<dbReference type="GO" id="GO:0005739">
    <property type="term" value="C:mitochondrion"/>
    <property type="evidence" value="ECO:0007669"/>
    <property type="project" value="TreeGrafter"/>
</dbReference>
<evidence type="ECO:0000256" key="4">
    <source>
        <dbReference type="ARBA" id="ARBA00022827"/>
    </source>
</evidence>
<dbReference type="InterPro" id="IPR016167">
    <property type="entry name" value="FAD-bd_PCMH_sub1"/>
</dbReference>
<dbReference type="Gene3D" id="3.30.43.10">
    <property type="entry name" value="Uridine Diphospho-n-acetylenolpyruvylglucosamine Reductase, domain 2"/>
    <property type="match status" value="1"/>
</dbReference>
<dbReference type="Gene3D" id="3.30.70.2740">
    <property type="match status" value="1"/>
</dbReference>
<dbReference type="PANTHER" id="PTHR43716:SF1">
    <property type="entry name" value="D-2-HYDROXYGLUTARATE DEHYDROGENASE, MITOCHONDRIAL"/>
    <property type="match status" value="1"/>
</dbReference>
<keyword evidence="5" id="KW-0560">Oxidoreductase</keyword>
<dbReference type="Gene3D" id="3.30.70.2190">
    <property type="match status" value="1"/>
</dbReference>
<reference evidence="8" key="1">
    <citation type="submission" date="2021-06" db="EMBL/GenBank/DDBJ databases">
        <authorList>
            <person name="Kallberg Y."/>
            <person name="Tangrot J."/>
            <person name="Rosling A."/>
        </authorList>
    </citation>
    <scope>NUCLEOTIDE SEQUENCE</scope>
    <source>
        <strain evidence="8">FL130A</strain>
    </source>
</reference>
<evidence type="ECO:0000256" key="2">
    <source>
        <dbReference type="ARBA" id="ARBA00008000"/>
    </source>
</evidence>
<evidence type="ECO:0000313" key="9">
    <source>
        <dbReference type="Proteomes" id="UP000789508"/>
    </source>
</evidence>
<dbReference type="GO" id="GO:0004458">
    <property type="term" value="F:D-lactate dehydrogenase (cytochrome) activity"/>
    <property type="evidence" value="ECO:0007669"/>
    <property type="project" value="UniProtKB-EC"/>
</dbReference>
<dbReference type="GO" id="GO:0071949">
    <property type="term" value="F:FAD binding"/>
    <property type="evidence" value="ECO:0007669"/>
    <property type="project" value="InterPro"/>
</dbReference>
<organism evidence="8 9">
    <name type="scientific">Ambispora leptoticha</name>
    <dbReference type="NCBI Taxonomy" id="144679"/>
    <lineage>
        <taxon>Eukaryota</taxon>
        <taxon>Fungi</taxon>
        <taxon>Fungi incertae sedis</taxon>
        <taxon>Mucoromycota</taxon>
        <taxon>Glomeromycotina</taxon>
        <taxon>Glomeromycetes</taxon>
        <taxon>Archaeosporales</taxon>
        <taxon>Ambisporaceae</taxon>
        <taxon>Ambispora</taxon>
    </lineage>
</organism>
<dbReference type="InterPro" id="IPR016169">
    <property type="entry name" value="FAD-bd_PCMH_sub2"/>
</dbReference>
<accession>A0A9N8VVQ5</accession>
<dbReference type="Gene3D" id="3.30.465.10">
    <property type="match status" value="1"/>
</dbReference>
<dbReference type="SUPFAM" id="SSF55103">
    <property type="entry name" value="FAD-linked oxidases, C-terminal domain"/>
    <property type="match status" value="1"/>
</dbReference>
<proteinExistence type="inferred from homology"/>
<dbReference type="FunFam" id="3.30.70.2190:FF:000001">
    <property type="entry name" value="D-2-hydroxyglutarate dehydrogenase mitochondrial"/>
    <property type="match status" value="1"/>
</dbReference>
<keyword evidence="4" id="KW-0274">FAD</keyword>
<dbReference type="AlphaFoldDB" id="A0A9N8VVQ5"/>
<dbReference type="InterPro" id="IPR051264">
    <property type="entry name" value="FAD-oxidored/transferase_4"/>
</dbReference>
<dbReference type="FunFam" id="3.30.43.10:FF:000002">
    <property type="entry name" value="D-2-hydroxyglutarate dehydrogenase, mitochondrial"/>
    <property type="match status" value="1"/>
</dbReference>
<evidence type="ECO:0000313" key="8">
    <source>
        <dbReference type="EMBL" id="CAG8468071.1"/>
    </source>
</evidence>
<dbReference type="FunFam" id="1.10.45.10:FF:000001">
    <property type="entry name" value="D-lactate dehydrogenase mitochondrial"/>
    <property type="match status" value="1"/>
</dbReference>
<dbReference type="InterPro" id="IPR016166">
    <property type="entry name" value="FAD-bd_PCMH"/>
</dbReference>
<dbReference type="InterPro" id="IPR016164">
    <property type="entry name" value="FAD-linked_Oxase-like_C"/>
</dbReference>
<dbReference type="InterPro" id="IPR006094">
    <property type="entry name" value="Oxid_FAD_bind_N"/>
</dbReference>
<dbReference type="Gene3D" id="1.10.45.10">
    <property type="entry name" value="Vanillyl-alcohol Oxidase, Chain A, domain 4"/>
    <property type="match status" value="1"/>
</dbReference>
<comment type="caution">
    <text evidence="8">The sequence shown here is derived from an EMBL/GenBank/DDBJ whole genome shotgun (WGS) entry which is preliminary data.</text>
</comment>
<sequence>MYVKTHFRKVDNLLQRNLIKARIKEVKRSILSPKPLSSIQYYTGHGRGYVTEVTGTAETTPKSAVNKKEVNYTIDKYPQFKRNPNFKELSTGDIDFFKSILSPSGILLDDNGKNTDDLLPYNIDWMRKYRGKSRLVVKPKSTEEVAAILKYCNENRLAVVPQGGNTGLVGGSVPVFDEIILSTKNLNKIRDFDPISGVLTCDAGCILEVLDNYAAERGYMMPLDLGAKGSCHIGGNVATNAGGLRFLRYGSLHGSILGLEVVLPDGTILHNLSGLRKDNTGKCDMILNNYLLARKAVNVAIFGLNSFQQVQDMFIKSKEYLVEILSAFEFWDLESLNLLKRHSPKKFPIEGEYQFYVLVETHGSNKEHDDKKLEKFFEDMLETKVIQDGVLAQDITQIKDLWSFRENIPEAISKAGAMYKYDISMPVPVLYQMVEDMKNRLVEANMLGENKPVTNVIGFGHVGDGNLHLNITATHYDPKITELIEPYVYEWTEHGLGLMKPNYIGYSKSPQMINLMKTFKQSLDPLGIMNPYKLLPPQ</sequence>
<evidence type="ECO:0000256" key="3">
    <source>
        <dbReference type="ARBA" id="ARBA00022630"/>
    </source>
</evidence>
<dbReference type="SUPFAM" id="SSF56176">
    <property type="entry name" value="FAD-binding/transporter-associated domain-like"/>
    <property type="match status" value="1"/>
</dbReference>
<evidence type="ECO:0000256" key="5">
    <source>
        <dbReference type="ARBA" id="ARBA00023002"/>
    </source>
</evidence>
<keyword evidence="9" id="KW-1185">Reference proteome</keyword>
<evidence type="ECO:0000256" key="1">
    <source>
        <dbReference type="ARBA" id="ARBA00001974"/>
    </source>
</evidence>
<protein>
    <submittedName>
        <fullName evidence="8">9692_t:CDS:1</fullName>
    </submittedName>
</protein>
<dbReference type="InterPro" id="IPR016171">
    <property type="entry name" value="Vanillyl_alc_oxidase_C-sub2"/>
</dbReference>
<dbReference type="OrthoDB" id="5332616at2759"/>
<gene>
    <name evidence="8" type="ORF">ALEPTO_LOCUS1875</name>
</gene>
<dbReference type="InterPro" id="IPR036318">
    <property type="entry name" value="FAD-bd_PCMH-like_sf"/>
</dbReference>
<dbReference type="PANTHER" id="PTHR43716">
    <property type="entry name" value="D-2-HYDROXYGLUTARATE DEHYDROGENASE, MITOCHONDRIAL"/>
    <property type="match status" value="1"/>
</dbReference>
<comment type="similarity">
    <text evidence="2">Belongs to the FAD-binding oxidoreductase/transferase type 4 family.</text>
</comment>
<name>A0A9N8VVQ5_9GLOM</name>
<dbReference type="InterPro" id="IPR004113">
    <property type="entry name" value="FAD-bd_oxidored_4_C"/>
</dbReference>
<evidence type="ECO:0000256" key="6">
    <source>
        <dbReference type="ARBA" id="ARBA00051436"/>
    </source>
</evidence>